<organism evidence="8 9">
    <name type="scientific">Carnegiea gigantea</name>
    <dbReference type="NCBI Taxonomy" id="171969"/>
    <lineage>
        <taxon>Eukaryota</taxon>
        <taxon>Viridiplantae</taxon>
        <taxon>Streptophyta</taxon>
        <taxon>Embryophyta</taxon>
        <taxon>Tracheophyta</taxon>
        <taxon>Spermatophyta</taxon>
        <taxon>Magnoliopsida</taxon>
        <taxon>eudicotyledons</taxon>
        <taxon>Gunneridae</taxon>
        <taxon>Pentapetalae</taxon>
        <taxon>Caryophyllales</taxon>
        <taxon>Cactineae</taxon>
        <taxon>Cactaceae</taxon>
        <taxon>Cactoideae</taxon>
        <taxon>Echinocereeae</taxon>
        <taxon>Carnegiea</taxon>
    </lineage>
</organism>
<proteinExistence type="inferred from homology"/>
<evidence type="ECO:0000256" key="3">
    <source>
        <dbReference type="ARBA" id="ARBA00022517"/>
    </source>
</evidence>
<evidence type="ECO:0000256" key="1">
    <source>
        <dbReference type="ARBA" id="ARBA00004604"/>
    </source>
</evidence>
<dbReference type="InterPro" id="IPR007276">
    <property type="entry name" value="Nop14"/>
</dbReference>
<accession>A0A9Q1KLU2</accession>
<dbReference type="Proteomes" id="UP001153076">
    <property type="component" value="Unassembled WGS sequence"/>
</dbReference>
<evidence type="ECO:0000313" key="9">
    <source>
        <dbReference type="Proteomes" id="UP001153076"/>
    </source>
</evidence>
<evidence type="ECO:0000256" key="5">
    <source>
        <dbReference type="ARBA" id="ARBA00023242"/>
    </source>
</evidence>
<gene>
    <name evidence="8" type="ORF">Cgig2_000958</name>
</gene>
<dbReference type="GO" id="GO:0030692">
    <property type="term" value="C:Noc4p-Nop14p complex"/>
    <property type="evidence" value="ECO:0007669"/>
    <property type="project" value="TreeGrafter"/>
</dbReference>
<dbReference type="GO" id="GO:0030490">
    <property type="term" value="P:maturation of SSU-rRNA"/>
    <property type="evidence" value="ECO:0007669"/>
    <property type="project" value="TreeGrafter"/>
</dbReference>
<dbReference type="AlphaFoldDB" id="A0A9Q1KLU2"/>
<evidence type="ECO:0000256" key="6">
    <source>
        <dbReference type="ARBA" id="ARBA00024695"/>
    </source>
</evidence>
<sequence>MSKDNKGGLWKRRPEPSASACFSLFLTAWLPRKQERKDENEKLVEQLDKDFESLVQSQALSTLGQPNKMKALKFLVNPNFSQELKKKAVTSISENSKQEEPNSYDKLVSEMVFEMHTHPFDRTKTPEETAEEEKERLEQLEHERQNRMLATDDVSNEGNDSDSANNEGEDKDMWAHPSARPRRYIS</sequence>
<comment type="caution">
    <text evidence="8">The sequence shown here is derived from an EMBL/GenBank/DDBJ whole genome shotgun (WGS) entry which is preliminary data.</text>
</comment>
<protein>
    <submittedName>
        <fullName evidence="8">Uncharacterized protein</fullName>
    </submittedName>
</protein>
<dbReference type="Pfam" id="PF04147">
    <property type="entry name" value="Nop14"/>
    <property type="match status" value="1"/>
</dbReference>
<keyword evidence="3" id="KW-0690">Ribosome biogenesis</keyword>
<keyword evidence="9" id="KW-1185">Reference proteome</keyword>
<dbReference type="OrthoDB" id="441771at2759"/>
<dbReference type="EMBL" id="JAKOGI010000071">
    <property type="protein sequence ID" value="KAJ8445778.1"/>
    <property type="molecule type" value="Genomic_DNA"/>
</dbReference>
<dbReference type="PANTHER" id="PTHR23183:SF0">
    <property type="entry name" value="NUCLEOLAR PROTEIN 14"/>
    <property type="match status" value="1"/>
</dbReference>
<comment type="similarity">
    <text evidence="2">Belongs to the NOP14 family.</text>
</comment>
<dbReference type="PANTHER" id="PTHR23183">
    <property type="entry name" value="NOP14"/>
    <property type="match status" value="1"/>
</dbReference>
<feature type="compositionally biased region" description="Basic and acidic residues" evidence="7">
    <location>
        <begin position="118"/>
        <end position="146"/>
    </location>
</feature>
<comment type="subcellular location">
    <subcellularLocation>
        <location evidence="1">Nucleus</location>
        <location evidence="1">Nucleolus</location>
    </subcellularLocation>
</comment>
<dbReference type="GO" id="GO:0032040">
    <property type="term" value="C:small-subunit processome"/>
    <property type="evidence" value="ECO:0007669"/>
    <property type="project" value="InterPro"/>
</dbReference>
<keyword evidence="4" id="KW-0698">rRNA processing</keyword>
<feature type="region of interest" description="Disordered" evidence="7">
    <location>
        <begin position="118"/>
        <end position="186"/>
    </location>
</feature>
<evidence type="ECO:0000256" key="2">
    <source>
        <dbReference type="ARBA" id="ARBA00007466"/>
    </source>
</evidence>
<keyword evidence="5" id="KW-0539">Nucleus</keyword>
<evidence type="ECO:0000256" key="7">
    <source>
        <dbReference type="SAM" id="MobiDB-lite"/>
    </source>
</evidence>
<evidence type="ECO:0000256" key="4">
    <source>
        <dbReference type="ARBA" id="ARBA00022552"/>
    </source>
</evidence>
<reference evidence="8" key="1">
    <citation type="submission" date="2022-04" db="EMBL/GenBank/DDBJ databases">
        <title>Carnegiea gigantea Genome sequencing and assembly v2.</title>
        <authorList>
            <person name="Copetti D."/>
            <person name="Sanderson M.J."/>
            <person name="Burquez A."/>
            <person name="Wojciechowski M.F."/>
        </authorList>
    </citation>
    <scope>NUCLEOTIDE SEQUENCE</scope>
    <source>
        <strain evidence="8">SGP5-SGP5p</strain>
        <tissue evidence="8">Aerial part</tissue>
    </source>
</reference>
<evidence type="ECO:0000313" key="8">
    <source>
        <dbReference type="EMBL" id="KAJ8445778.1"/>
    </source>
</evidence>
<name>A0A9Q1KLU2_9CARY</name>
<feature type="compositionally biased region" description="Polar residues" evidence="7">
    <location>
        <begin position="156"/>
        <end position="166"/>
    </location>
</feature>
<comment type="function">
    <text evidence="6">Involved in nucleolar processing of pre-18S ribosomal RNA. Has a role in the nuclear export of 40S pre-ribosomal subunit to the cytoplasm.</text>
</comment>